<sequence>MADLPSSRPAFTWSPGERRAAGVRGLGWSGEVQCVLLSLAKPHDLPALRRAVLHALGASERGSP</sequence>
<protein>
    <submittedName>
        <fullName evidence="1">Uncharacterized protein</fullName>
    </submittedName>
</protein>
<reference evidence="1" key="1">
    <citation type="submission" date="2023-02" db="EMBL/GenBank/DDBJ databases">
        <title>Description of Herbaspirillum huttiense subsp. nephrolepsisexaltata and Herbaspirillum huttiense subsp. lycopersicon.</title>
        <authorList>
            <person name="Poudel M."/>
            <person name="Sharma A."/>
            <person name="Goss E."/>
            <person name="Tapia J.H."/>
            <person name="Harmon C.M."/>
            <person name="Jones J.B."/>
        </authorList>
    </citation>
    <scope>NUCLEOTIDE SEQUENCE</scope>
    <source>
        <strain evidence="1">NC40101</strain>
    </source>
</reference>
<dbReference type="EMBL" id="JAVRAA010000001">
    <property type="protein sequence ID" value="MDT0335893.1"/>
    <property type="molecule type" value="Genomic_DNA"/>
</dbReference>
<name>A0AAE4G4Y1_9BURK</name>
<gene>
    <name evidence="1" type="ORF">RJN63_03555</name>
</gene>
<dbReference type="AlphaFoldDB" id="A0AAE4G4Y1"/>
<proteinExistence type="predicted"/>
<dbReference type="RefSeq" id="WP_151201142.1">
    <property type="nucleotide sequence ID" value="NZ_JAVLSM010000005.1"/>
</dbReference>
<comment type="caution">
    <text evidence="1">The sequence shown here is derived from an EMBL/GenBank/DDBJ whole genome shotgun (WGS) entry which is preliminary data.</text>
</comment>
<organism evidence="1">
    <name type="scientific">Herbaspirillum huttiense subsp. nephrolepidis</name>
    <dbReference type="NCBI Taxonomy" id="3075126"/>
    <lineage>
        <taxon>Bacteria</taxon>
        <taxon>Pseudomonadati</taxon>
        <taxon>Pseudomonadota</taxon>
        <taxon>Betaproteobacteria</taxon>
        <taxon>Burkholderiales</taxon>
        <taxon>Oxalobacteraceae</taxon>
        <taxon>Herbaspirillum</taxon>
    </lineage>
</organism>
<evidence type="ECO:0000313" key="1">
    <source>
        <dbReference type="EMBL" id="MDT0335893.1"/>
    </source>
</evidence>
<accession>A0AAE4G4Y1</accession>